<keyword evidence="1" id="KW-0732">Signal</keyword>
<comment type="caution">
    <text evidence="2">The sequence shown here is derived from an EMBL/GenBank/DDBJ whole genome shotgun (WGS) entry which is preliminary data.</text>
</comment>
<dbReference type="AlphaFoldDB" id="A0A8H9L6X6"/>
<reference evidence="2" key="2">
    <citation type="submission" date="2020-09" db="EMBL/GenBank/DDBJ databases">
        <authorList>
            <person name="Sun Q."/>
            <person name="Ohkuma M."/>
        </authorList>
    </citation>
    <scope>NUCLEOTIDE SEQUENCE</scope>
    <source>
        <strain evidence="2">JCM 3051</strain>
    </source>
</reference>
<dbReference type="Proteomes" id="UP000655589">
    <property type="component" value="Unassembled WGS sequence"/>
</dbReference>
<proteinExistence type="predicted"/>
<evidence type="ECO:0000313" key="2">
    <source>
        <dbReference type="EMBL" id="GGM32986.1"/>
    </source>
</evidence>
<feature type="chain" id="PRO_5038569763" description="Secreted protein" evidence="1">
    <location>
        <begin position="29"/>
        <end position="164"/>
    </location>
</feature>
<evidence type="ECO:0000313" key="3">
    <source>
        <dbReference type="Proteomes" id="UP000655589"/>
    </source>
</evidence>
<dbReference type="EMBL" id="BMPT01000013">
    <property type="protein sequence ID" value="GGM32986.1"/>
    <property type="molecule type" value="Genomic_DNA"/>
</dbReference>
<reference evidence="2" key="1">
    <citation type="journal article" date="2014" name="Int. J. Syst. Evol. Microbiol.">
        <title>Complete genome sequence of Corynebacterium casei LMG S-19264T (=DSM 44701T), isolated from a smear-ripened cheese.</title>
        <authorList>
            <consortium name="US DOE Joint Genome Institute (JGI-PGF)"/>
            <person name="Walter F."/>
            <person name="Albersmeier A."/>
            <person name="Kalinowski J."/>
            <person name="Ruckert C."/>
        </authorList>
    </citation>
    <scope>NUCLEOTIDE SEQUENCE</scope>
    <source>
        <strain evidence="2">JCM 3051</strain>
    </source>
</reference>
<protein>
    <recommendedName>
        <fullName evidence="4">Secreted protein</fullName>
    </recommendedName>
</protein>
<evidence type="ECO:0008006" key="4">
    <source>
        <dbReference type="Google" id="ProtNLM"/>
    </source>
</evidence>
<name>A0A8H9L6X6_9MICO</name>
<gene>
    <name evidence="2" type="ORF">GCM10010102_30620</name>
</gene>
<feature type="signal peptide" evidence="1">
    <location>
        <begin position="1"/>
        <end position="28"/>
    </location>
</feature>
<accession>A0A8H9L6X6</accession>
<sequence>MFSAPRTSWRGRASALVAAFALALPLTAAATAPATAVPAAAATVQAAAAPAGSAATAGIGCGKRIAHKGIHAGGRRVAWLDVYDNRNTGAKCAVTVHTGPSWGVVRHTAVRLKSANLSVSTGATEAYRTNRVVLRGVDGVCVAAQGGISWGGKMRTTTVRGLCG</sequence>
<evidence type="ECO:0000256" key="1">
    <source>
        <dbReference type="SAM" id="SignalP"/>
    </source>
</evidence>
<organism evidence="2 3">
    <name type="scientific">Promicromonospora citrea</name>
    <dbReference type="NCBI Taxonomy" id="43677"/>
    <lineage>
        <taxon>Bacteria</taxon>
        <taxon>Bacillati</taxon>
        <taxon>Actinomycetota</taxon>
        <taxon>Actinomycetes</taxon>
        <taxon>Micrococcales</taxon>
        <taxon>Promicromonosporaceae</taxon>
        <taxon>Promicromonospora</taxon>
    </lineage>
</organism>
<keyword evidence="3" id="KW-1185">Reference proteome</keyword>
<dbReference type="RefSeq" id="WP_189087102.1">
    <property type="nucleotide sequence ID" value="NZ_BMPT01000013.1"/>
</dbReference>